<proteinExistence type="predicted"/>
<organism evidence="1 2">
    <name type="scientific">Mycobacterium kyorinense</name>
    <dbReference type="NCBI Taxonomy" id="487514"/>
    <lineage>
        <taxon>Bacteria</taxon>
        <taxon>Bacillati</taxon>
        <taxon>Actinomycetota</taxon>
        <taxon>Actinomycetes</taxon>
        <taxon>Mycobacteriales</taxon>
        <taxon>Mycobacteriaceae</taxon>
        <taxon>Mycobacterium</taxon>
    </lineage>
</organism>
<dbReference type="RefSeq" id="WP_065014574.1">
    <property type="nucleotide sequence ID" value="NZ_LZKJ01000108.1"/>
</dbReference>
<dbReference type="InterPro" id="IPR022536">
    <property type="entry name" value="EspC"/>
</dbReference>
<evidence type="ECO:0008006" key="3">
    <source>
        <dbReference type="Google" id="ProtNLM"/>
    </source>
</evidence>
<sequence>MSGGQDLAVDADALGKVGSTFTEAGGELAALQADAPLGDAAGVGSQLATAAACRKAQSAIAAQTAALAKETDEYGGKLKTAAAEYRNTDRTAGEAIHKVKLGK</sequence>
<accession>A0A1A2Z752</accession>
<evidence type="ECO:0000313" key="1">
    <source>
        <dbReference type="EMBL" id="OBI46399.1"/>
    </source>
</evidence>
<reference evidence="2" key="1">
    <citation type="submission" date="2016-06" db="EMBL/GenBank/DDBJ databases">
        <authorList>
            <person name="Sutton G."/>
            <person name="Brinkac L."/>
            <person name="Sanka R."/>
            <person name="Adams M."/>
            <person name="Lau E."/>
            <person name="Sam S."/>
            <person name="Sreng N."/>
            <person name="Him V."/>
            <person name="Kerleguer A."/>
            <person name="Cheng S."/>
        </authorList>
    </citation>
    <scope>NUCLEOTIDE SEQUENCE [LARGE SCALE GENOMIC DNA]</scope>
    <source>
        <strain evidence="2">E861</strain>
    </source>
</reference>
<gene>
    <name evidence="1" type="ORF">A5707_21460</name>
</gene>
<dbReference type="Proteomes" id="UP000093592">
    <property type="component" value="Unassembled WGS sequence"/>
</dbReference>
<evidence type="ECO:0000313" key="2">
    <source>
        <dbReference type="Proteomes" id="UP000093592"/>
    </source>
</evidence>
<dbReference type="EMBL" id="LZKJ01000108">
    <property type="protein sequence ID" value="OBI46399.1"/>
    <property type="molecule type" value="Genomic_DNA"/>
</dbReference>
<dbReference type="Pfam" id="PF10824">
    <property type="entry name" value="T7SS_ESX_EspC"/>
    <property type="match status" value="1"/>
</dbReference>
<dbReference type="AlphaFoldDB" id="A0A1A2Z752"/>
<name>A0A1A2Z752_9MYCO</name>
<protein>
    <recommendedName>
        <fullName evidence="3">ESX-1 secretion-associated protein</fullName>
    </recommendedName>
</protein>
<comment type="caution">
    <text evidence="1">The sequence shown here is derived from an EMBL/GenBank/DDBJ whole genome shotgun (WGS) entry which is preliminary data.</text>
</comment>
<dbReference type="GO" id="GO:0009306">
    <property type="term" value="P:protein secretion"/>
    <property type="evidence" value="ECO:0007669"/>
    <property type="project" value="InterPro"/>
</dbReference>